<keyword evidence="2" id="KW-1185">Reference proteome</keyword>
<accession>A0A4U6XFJ2</accession>
<name>A0A4U6XFJ2_9PEZI</name>
<proteinExistence type="predicted"/>
<dbReference type="EMBL" id="PJEX01000148">
    <property type="protein sequence ID" value="TKW54213.1"/>
    <property type="molecule type" value="Genomic_DNA"/>
</dbReference>
<dbReference type="Proteomes" id="UP000310108">
    <property type="component" value="Unassembled WGS sequence"/>
</dbReference>
<organism evidence="1 2">
    <name type="scientific">Colletotrichum tanaceti</name>
    <dbReference type="NCBI Taxonomy" id="1306861"/>
    <lineage>
        <taxon>Eukaryota</taxon>
        <taxon>Fungi</taxon>
        <taxon>Dikarya</taxon>
        <taxon>Ascomycota</taxon>
        <taxon>Pezizomycotina</taxon>
        <taxon>Sordariomycetes</taxon>
        <taxon>Hypocreomycetidae</taxon>
        <taxon>Glomerellales</taxon>
        <taxon>Glomerellaceae</taxon>
        <taxon>Colletotrichum</taxon>
        <taxon>Colletotrichum destructivum species complex</taxon>
    </lineage>
</organism>
<protein>
    <submittedName>
        <fullName evidence="1">Uncharacterized protein</fullName>
    </submittedName>
</protein>
<evidence type="ECO:0000313" key="2">
    <source>
        <dbReference type="Proteomes" id="UP000310108"/>
    </source>
</evidence>
<gene>
    <name evidence="1" type="ORF">CTA1_4447</name>
</gene>
<sequence>MVASLVITGNMITTLRGPDDWHRWLDEFQTDAVIAGLWQYLDPSRDAASRPDFEAQVMTAPVRPIVSRFTAVVIDLFDSSAK</sequence>
<comment type="caution">
    <text evidence="1">The sequence shown here is derived from an EMBL/GenBank/DDBJ whole genome shotgun (WGS) entry which is preliminary data.</text>
</comment>
<dbReference type="AlphaFoldDB" id="A0A4U6XFJ2"/>
<evidence type="ECO:0000313" key="1">
    <source>
        <dbReference type="EMBL" id="TKW54213.1"/>
    </source>
</evidence>
<reference evidence="1 2" key="1">
    <citation type="journal article" date="2019" name="PLoS ONE">
        <title>Comparative genome analysis indicates high evolutionary potential of pathogenicity genes in Colletotrichum tanaceti.</title>
        <authorList>
            <person name="Lelwala R.V."/>
            <person name="Korhonen P.K."/>
            <person name="Young N.D."/>
            <person name="Scott J.B."/>
            <person name="Ades P.A."/>
            <person name="Gasser R.B."/>
            <person name="Taylor P.W.J."/>
        </authorList>
    </citation>
    <scope>NUCLEOTIDE SEQUENCE [LARGE SCALE GENOMIC DNA]</scope>
    <source>
        <strain evidence="1">BRIP57314</strain>
    </source>
</reference>